<sequence length="230" mass="25708">MLPEKLDYRTARRFSRQTGSGIGDRLRRTEQGMTGRGYAISCMVATRHTIRPNPMATQRDAKDMWRPRARNPCAKEASVRSGNRSREGGLPHDESVRWAERWWVQEADFNSRSKASGRGGGYAISCMVATSRKIRDHIHGNTTRADTYECLMQKTHGGARGGRGGDSSGRGGDRPLGCFKCKQEGHIAKDCNDEPLRRVGPDGKPMEAPYVPAFSPYLRGYSLLEYLYGH</sequence>
<comment type="caution">
    <text evidence="1">The sequence shown here is derived from an EMBL/GenBank/DDBJ whole genome shotgun (WGS) entry which is preliminary data.</text>
</comment>
<organism evidence="1 2">
    <name type="scientific">Hyalomma asiaticum</name>
    <name type="common">Tick</name>
    <dbReference type="NCBI Taxonomy" id="266040"/>
    <lineage>
        <taxon>Eukaryota</taxon>
        <taxon>Metazoa</taxon>
        <taxon>Ecdysozoa</taxon>
        <taxon>Arthropoda</taxon>
        <taxon>Chelicerata</taxon>
        <taxon>Arachnida</taxon>
        <taxon>Acari</taxon>
        <taxon>Parasitiformes</taxon>
        <taxon>Ixodida</taxon>
        <taxon>Ixodoidea</taxon>
        <taxon>Ixodidae</taxon>
        <taxon>Hyalomminae</taxon>
        <taxon>Hyalomma</taxon>
    </lineage>
</organism>
<dbReference type="Proteomes" id="UP000821845">
    <property type="component" value="Chromosome 1"/>
</dbReference>
<protein>
    <submittedName>
        <fullName evidence="1">Uncharacterized protein</fullName>
    </submittedName>
</protein>
<dbReference type="EMBL" id="CM023481">
    <property type="protein sequence ID" value="KAH6944565.1"/>
    <property type="molecule type" value="Genomic_DNA"/>
</dbReference>
<name>A0ACB7TCM5_HYAAI</name>
<evidence type="ECO:0000313" key="2">
    <source>
        <dbReference type="Proteomes" id="UP000821845"/>
    </source>
</evidence>
<accession>A0ACB7TCM5</accession>
<evidence type="ECO:0000313" key="1">
    <source>
        <dbReference type="EMBL" id="KAH6944565.1"/>
    </source>
</evidence>
<gene>
    <name evidence="1" type="ORF">HPB50_004088</name>
</gene>
<reference evidence="1" key="1">
    <citation type="submission" date="2020-05" db="EMBL/GenBank/DDBJ databases">
        <title>Large-scale comparative analyses of tick genomes elucidate their genetic diversity and vector capacities.</title>
        <authorList>
            <person name="Jia N."/>
            <person name="Wang J."/>
            <person name="Shi W."/>
            <person name="Du L."/>
            <person name="Sun Y."/>
            <person name="Zhan W."/>
            <person name="Jiang J."/>
            <person name="Wang Q."/>
            <person name="Zhang B."/>
            <person name="Ji P."/>
            <person name="Sakyi L.B."/>
            <person name="Cui X."/>
            <person name="Yuan T."/>
            <person name="Jiang B."/>
            <person name="Yang W."/>
            <person name="Lam T.T.-Y."/>
            <person name="Chang Q."/>
            <person name="Ding S."/>
            <person name="Wang X."/>
            <person name="Zhu J."/>
            <person name="Ruan X."/>
            <person name="Zhao L."/>
            <person name="Wei J."/>
            <person name="Que T."/>
            <person name="Du C."/>
            <person name="Cheng J."/>
            <person name="Dai P."/>
            <person name="Han X."/>
            <person name="Huang E."/>
            <person name="Gao Y."/>
            <person name="Liu J."/>
            <person name="Shao H."/>
            <person name="Ye R."/>
            <person name="Li L."/>
            <person name="Wei W."/>
            <person name="Wang X."/>
            <person name="Wang C."/>
            <person name="Yang T."/>
            <person name="Huo Q."/>
            <person name="Li W."/>
            <person name="Guo W."/>
            <person name="Chen H."/>
            <person name="Zhou L."/>
            <person name="Ni X."/>
            <person name="Tian J."/>
            <person name="Zhou Y."/>
            <person name="Sheng Y."/>
            <person name="Liu T."/>
            <person name="Pan Y."/>
            <person name="Xia L."/>
            <person name="Li J."/>
            <person name="Zhao F."/>
            <person name="Cao W."/>
        </authorList>
    </citation>
    <scope>NUCLEOTIDE SEQUENCE</scope>
    <source>
        <strain evidence="1">Hyas-2018</strain>
    </source>
</reference>
<proteinExistence type="predicted"/>
<keyword evidence="2" id="KW-1185">Reference proteome</keyword>